<dbReference type="InterPro" id="IPR004474">
    <property type="entry name" value="LytR_CpsA_psr"/>
</dbReference>
<comment type="caution">
    <text evidence="5">The sequence shown here is derived from an EMBL/GenBank/DDBJ whole genome shotgun (WGS) entry which is preliminary data.</text>
</comment>
<feature type="compositionally biased region" description="Basic and acidic residues" evidence="2">
    <location>
        <begin position="93"/>
        <end position="109"/>
    </location>
</feature>
<dbReference type="InterPro" id="IPR050922">
    <property type="entry name" value="LytR/CpsA/Psr_CW_biosynth"/>
</dbReference>
<protein>
    <submittedName>
        <fullName evidence="5">LCP family protein</fullName>
    </submittedName>
</protein>
<evidence type="ECO:0000256" key="1">
    <source>
        <dbReference type="ARBA" id="ARBA00006068"/>
    </source>
</evidence>
<feature type="region of interest" description="Disordered" evidence="2">
    <location>
        <begin position="1"/>
        <end position="167"/>
    </location>
</feature>
<proteinExistence type="inferred from homology"/>
<feature type="domain" description="Cell envelope-related transcriptional attenuator" evidence="4">
    <location>
        <begin position="237"/>
        <end position="396"/>
    </location>
</feature>
<evidence type="ECO:0000313" key="6">
    <source>
        <dbReference type="Proteomes" id="UP000824265"/>
    </source>
</evidence>
<evidence type="ECO:0000256" key="3">
    <source>
        <dbReference type="SAM" id="Phobius"/>
    </source>
</evidence>
<dbReference type="Pfam" id="PF03816">
    <property type="entry name" value="LytR_cpsA_psr"/>
    <property type="match status" value="1"/>
</dbReference>
<feature type="compositionally biased region" description="Basic and acidic residues" evidence="2">
    <location>
        <begin position="61"/>
        <end position="83"/>
    </location>
</feature>
<dbReference type="AlphaFoldDB" id="A0A9D1R453"/>
<dbReference type="EMBL" id="DXGH01000015">
    <property type="protein sequence ID" value="HIW80525.1"/>
    <property type="molecule type" value="Genomic_DNA"/>
</dbReference>
<feature type="compositionally biased region" description="Low complexity" evidence="2">
    <location>
        <begin position="120"/>
        <end position="139"/>
    </location>
</feature>
<name>A0A9D1R453_9FIRM</name>
<dbReference type="NCBIfam" id="TIGR00350">
    <property type="entry name" value="lytR_cpsA_psr"/>
    <property type="match status" value="1"/>
</dbReference>
<gene>
    <name evidence="5" type="ORF">H9742_03190</name>
</gene>
<dbReference type="Gene3D" id="3.40.630.190">
    <property type="entry name" value="LCP protein"/>
    <property type="match status" value="1"/>
</dbReference>
<feature type="compositionally biased region" description="Basic and acidic residues" evidence="2">
    <location>
        <begin position="32"/>
        <end position="42"/>
    </location>
</feature>
<reference evidence="5" key="1">
    <citation type="journal article" date="2021" name="PeerJ">
        <title>Extensive microbial diversity within the chicken gut microbiome revealed by metagenomics and culture.</title>
        <authorList>
            <person name="Gilroy R."/>
            <person name="Ravi A."/>
            <person name="Getino M."/>
            <person name="Pursley I."/>
            <person name="Horton D.L."/>
            <person name="Alikhan N.F."/>
            <person name="Baker D."/>
            <person name="Gharbi K."/>
            <person name="Hall N."/>
            <person name="Watson M."/>
            <person name="Adriaenssens E.M."/>
            <person name="Foster-Nyarko E."/>
            <person name="Jarju S."/>
            <person name="Secka A."/>
            <person name="Antonio M."/>
            <person name="Oren A."/>
            <person name="Chaudhuri R.R."/>
            <person name="La Ragione R."/>
            <person name="Hildebrand F."/>
            <person name="Pallen M.J."/>
        </authorList>
    </citation>
    <scope>NUCLEOTIDE SEQUENCE</scope>
    <source>
        <strain evidence="5">CHK195-6426</strain>
    </source>
</reference>
<reference evidence="5" key="2">
    <citation type="submission" date="2021-04" db="EMBL/GenBank/DDBJ databases">
        <authorList>
            <person name="Gilroy R."/>
        </authorList>
    </citation>
    <scope>NUCLEOTIDE SEQUENCE</scope>
    <source>
        <strain evidence="5">CHK195-6426</strain>
    </source>
</reference>
<keyword evidence="3" id="KW-0472">Membrane</keyword>
<keyword evidence="3" id="KW-1133">Transmembrane helix</keyword>
<feature type="compositionally biased region" description="Basic and acidic residues" evidence="2">
    <location>
        <begin position="143"/>
        <end position="152"/>
    </location>
</feature>
<feature type="compositionally biased region" description="Basic and acidic residues" evidence="2">
    <location>
        <begin position="1"/>
        <end position="15"/>
    </location>
</feature>
<sequence>MSKDFTNKDSGRDSINEMEQIQKGLEAFLQQELKEMQDEKDTGGTSRQPQLFTIGEEENQEKEIDIIGSSDRGRRQDNRRNTEDYFEDWDSGEPVRERKTQTYSRDTRQRAAGQGKKGSKTSGGKNAKASGGNAKAAGKSSRKKEAQTETKGKASQPAERKQKKRKKKRSGLKKFLITVAVLLVFLAGGLYLAVGAVYAQMNYEPVESVSAQPMKEEGVVNILLIGNDSRENGEDGRSDAMILLSISNKTKKIYMTSLLRDMYVEIPGHDNNRLNAAYSFGGAELLMETVEQNFDITVNRYVLVNFEAFANLVDAVGGVDLELTSEEIEYVNGYLVEYNMLLGRPEGTDYMDTSQSGLVHLNGPQALAYCRNRYLGTDFGRTERQRKVLSAVIEKLPSALLTNPGELIGGLMPNLTTNLTQGECFRLSLMAYKLLSYDIIQNSIPLEGTYSNATIRQMAVLEVDFEANKAYLRENIYGESAQ</sequence>
<organism evidence="5 6">
    <name type="scientific">Candidatus Acetatifactor stercoripullorum</name>
    <dbReference type="NCBI Taxonomy" id="2838414"/>
    <lineage>
        <taxon>Bacteria</taxon>
        <taxon>Bacillati</taxon>
        <taxon>Bacillota</taxon>
        <taxon>Clostridia</taxon>
        <taxon>Lachnospirales</taxon>
        <taxon>Lachnospiraceae</taxon>
        <taxon>Acetatifactor</taxon>
    </lineage>
</organism>
<accession>A0A9D1R453</accession>
<keyword evidence="3" id="KW-0812">Transmembrane</keyword>
<dbReference type="Proteomes" id="UP000824265">
    <property type="component" value="Unassembled WGS sequence"/>
</dbReference>
<feature type="transmembrane region" description="Helical" evidence="3">
    <location>
        <begin position="175"/>
        <end position="199"/>
    </location>
</feature>
<dbReference type="PANTHER" id="PTHR33392:SF6">
    <property type="entry name" value="POLYISOPRENYL-TEICHOIC ACID--PEPTIDOGLYCAN TEICHOIC ACID TRANSFERASE TAGU"/>
    <property type="match status" value="1"/>
</dbReference>
<evidence type="ECO:0000256" key="2">
    <source>
        <dbReference type="SAM" id="MobiDB-lite"/>
    </source>
</evidence>
<comment type="similarity">
    <text evidence="1">Belongs to the LytR/CpsA/Psr (LCP) family.</text>
</comment>
<evidence type="ECO:0000259" key="4">
    <source>
        <dbReference type="Pfam" id="PF03816"/>
    </source>
</evidence>
<dbReference type="PANTHER" id="PTHR33392">
    <property type="entry name" value="POLYISOPRENYL-TEICHOIC ACID--PEPTIDOGLYCAN TEICHOIC ACID TRANSFERASE TAGU"/>
    <property type="match status" value="1"/>
</dbReference>
<evidence type="ECO:0000313" key="5">
    <source>
        <dbReference type="EMBL" id="HIW80525.1"/>
    </source>
</evidence>